<evidence type="ECO:0000313" key="2">
    <source>
        <dbReference type="EMBL" id="GAA3997254.1"/>
    </source>
</evidence>
<protein>
    <recommendedName>
        <fullName evidence="4">Lipoprotein</fullName>
    </recommendedName>
</protein>
<comment type="caution">
    <text evidence="2">The sequence shown here is derived from an EMBL/GenBank/DDBJ whole genome shotgun (WGS) entry which is preliminary data.</text>
</comment>
<dbReference type="EMBL" id="BAAAZD010000001">
    <property type="protein sequence ID" value="GAA3997254.1"/>
    <property type="molecule type" value="Genomic_DNA"/>
</dbReference>
<dbReference type="RefSeq" id="WP_344708413.1">
    <property type="nucleotide sequence ID" value="NZ_BAAAZD010000001.1"/>
</dbReference>
<gene>
    <name evidence="2" type="ORF">GCM10022211_03220</name>
</gene>
<feature type="signal peptide" evidence="1">
    <location>
        <begin position="1"/>
        <end position="25"/>
    </location>
</feature>
<proteinExistence type="predicted"/>
<reference evidence="3" key="1">
    <citation type="journal article" date="2019" name="Int. J. Syst. Evol. Microbiol.">
        <title>The Global Catalogue of Microorganisms (GCM) 10K type strain sequencing project: providing services to taxonomists for standard genome sequencing and annotation.</title>
        <authorList>
            <consortium name="The Broad Institute Genomics Platform"/>
            <consortium name="The Broad Institute Genome Sequencing Center for Infectious Disease"/>
            <person name="Wu L."/>
            <person name="Ma J."/>
        </authorList>
    </citation>
    <scope>NUCLEOTIDE SEQUENCE [LARGE SCALE GENOMIC DNA]</scope>
    <source>
        <strain evidence="3">JCM 16603</strain>
    </source>
</reference>
<evidence type="ECO:0000256" key="1">
    <source>
        <dbReference type="SAM" id="SignalP"/>
    </source>
</evidence>
<feature type="chain" id="PRO_5046065670" description="Lipoprotein" evidence="1">
    <location>
        <begin position="26"/>
        <end position="144"/>
    </location>
</feature>
<keyword evidence="1" id="KW-0732">Signal</keyword>
<keyword evidence="3" id="KW-1185">Reference proteome</keyword>
<dbReference type="PROSITE" id="PS51257">
    <property type="entry name" value="PROKAR_LIPOPROTEIN"/>
    <property type="match status" value="1"/>
</dbReference>
<organism evidence="2 3">
    <name type="scientific">Sphingomonas humi</name>
    <dbReference type="NCBI Taxonomy" id="335630"/>
    <lineage>
        <taxon>Bacteria</taxon>
        <taxon>Pseudomonadati</taxon>
        <taxon>Pseudomonadota</taxon>
        <taxon>Alphaproteobacteria</taxon>
        <taxon>Sphingomonadales</taxon>
        <taxon>Sphingomonadaceae</taxon>
        <taxon>Sphingomonas</taxon>
    </lineage>
</organism>
<evidence type="ECO:0008006" key="4">
    <source>
        <dbReference type="Google" id="ProtNLM"/>
    </source>
</evidence>
<dbReference type="Proteomes" id="UP001501310">
    <property type="component" value="Unassembled WGS sequence"/>
</dbReference>
<sequence length="144" mass="15205">MRRLTIASITVLASAGLLASCATTAGNPEPRSPKAQAELDRWLTGKVAGQSQSCLPNYRAQDMVVIDENTILFRDGSNRVWRTDLRGPCNGLGRPGTALLTKQFGGTGMCSGEIAQVIDTAGGFTVGSCAMGEFVPYTGPTPRR</sequence>
<evidence type="ECO:0000313" key="3">
    <source>
        <dbReference type="Proteomes" id="UP001501310"/>
    </source>
</evidence>
<name>A0ABP7RGN4_9SPHN</name>
<accession>A0ABP7RGN4</accession>